<dbReference type="GO" id="GO:0051301">
    <property type="term" value="P:cell division"/>
    <property type="evidence" value="ECO:0007669"/>
    <property type="project" value="UniProtKB-KW"/>
</dbReference>
<dbReference type="SUPFAM" id="SSF56349">
    <property type="entry name" value="DNA breaking-rejoining enzymes"/>
    <property type="match status" value="1"/>
</dbReference>
<dbReference type="Proteomes" id="UP000013232">
    <property type="component" value="Unassembled WGS sequence"/>
</dbReference>
<keyword evidence="15" id="KW-1185">Reference proteome</keyword>
<evidence type="ECO:0000256" key="3">
    <source>
        <dbReference type="ARBA" id="ARBA00015810"/>
    </source>
</evidence>
<name>N6Z5Q4_THAL4</name>
<feature type="domain" description="Core-binding (CB)" evidence="13">
    <location>
        <begin position="14"/>
        <end position="98"/>
    </location>
</feature>
<evidence type="ECO:0000256" key="8">
    <source>
        <dbReference type="ARBA" id="ARBA00023125"/>
    </source>
</evidence>
<dbReference type="Pfam" id="PF00589">
    <property type="entry name" value="Phage_integrase"/>
    <property type="match status" value="1"/>
</dbReference>
<dbReference type="GO" id="GO:0007059">
    <property type="term" value="P:chromosome segregation"/>
    <property type="evidence" value="ECO:0007669"/>
    <property type="project" value="UniProtKB-UniRule"/>
</dbReference>
<comment type="subunit">
    <text evidence="11">Forms a cyclic heterotetrameric complex composed of two molecules of XerC and two molecules of XerD.</text>
</comment>
<feature type="domain" description="Tyr recombinase" evidence="12">
    <location>
        <begin position="119"/>
        <end position="303"/>
    </location>
</feature>
<dbReference type="GO" id="GO:0003677">
    <property type="term" value="F:DNA binding"/>
    <property type="evidence" value="ECO:0007669"/>
    <property type="project" value="UniProtKB-UniRule"/>
</dbReference>
<dbReference type="InterPro" id="IPR013762">
    <property type="entry name" value="Integrase-like_cat_sf"/>
</dbReference>
<evidence type="ECO:0000256" key="1">
    <source>
        <dbReference type="ARBA" id="ARBA00004496"/>
    </source>
</evidence>
<dbReference type="PROSITE" id="PS51900">
    <property type="entry name" value="CB"/>
    <property type="match status" value="1"/>
</dbReference>
<sequence>MTTRPTAAEAGLPAETRTELDRFTDSLWLEHGLARNTLNGYRSDLALFAAWLAKREVPLRCARAGDLAAYLAEFSLRARPASQRRLLSAWRRYYRHLLANREISEDPTLTLDPPLPGQRFPKTLSEAQVEALLAAPDTGTPQGLRDRCMLEVLYAAGLRVSELIGLKLFAVSLDQGVLRVMGKGSKERLVPLGEVAADWIVRYVREARPVLLGGRHCDEVFVTRLGSGMTRQMFWRIIKQNAMVAGIPAERISPHTLRHAFATHLLNHGADLRVVQLLLGHADISTTQVYTHVARERLKQLHANHHPRA</sequence>
<comment type="subcellular location">
    <subcellularLocation>
        <location evidence="1 11">Cytoplasm</location>
    </subcellularLocation>
</comment>
<keyword evidence="8 11" id="KW-0238">DNA-binding</keyword>
<dbReference type="GO" id="GO:0006313">
    <property type="term" value="P:DNA transposition"/>
    <property type="evidence" value="ECO:0007669"/>
    <property type="project" value="UniProtKB-UniRule"/>
</dbReference>
<evidence type="ECO:0000313" key="14">
    <source>
        <dbReference type="EMBL" id="ENO89738.1"/>
    </source>
</evidence>
<dbReference type="GO" id="GO:0005737">
    <property type="term" value="C:cytoplasm"/>
    <property type="evidence" value="ECO:0007669"/>
    <property type="project" value="UniProtKB-SubCell"/>
</dbReference>
<feature type="active site" evidence="11">
    <location>
        <position position="159"/>
    </location>
</feature>
<keyword evidence="5 11" id="KW-0132">Cell division</keyword>
<dbReference type="InterPro" id="IPR050090">
    <property type="entry name" value="Tyrosine_recombinase_XerCD"/>
</dbReference>
<dbReference type="CDD" id="cd00798">
    <property type="entry name" value="INT_XerDC_C"/>
    <property type="match status" value="1"/>
</dbReference>
<feature type="active site" evidence="11">
    <location>
        <position position="183"/>
    </location>
</feature>
<evidence type="ECO:0000256" key="2">
    <source>
        <dbReference type="ARBA" id="ARBA00010450"/>
    </source>
</evidence>
<dbReference type="Gene3D" id="1.10.150.130">
    <property type="match status" value="1"/>
</dbReference>
<evidence type="ECO:0000256" key="4">
    <source>
        <dbReference type="ARBA" id="ARBA00022490"/>
    </source>
</evidence>
<keyword evidence="6 11" id="KW-0159">Chromosome partition</keyword>
<evidence type="ECO:0000256" key="7">
    <source>
        <dbReference type="ARBA" id="ARBA00022908"/>
    </source>
</evidence>
<dbReference type="Pfam" id="PF02899">
    <property type="entry name" value="Phage_int_SAM_1"/>
    <property type="match status" value="1"/>
</dbReference>
<feature type="active site" description="O-(3'-phospho-DNA)-tyrosine intermediate" evidence="11">
    <location>
        <position position="290"/>
    </location>
</feature>
<dbReference type="STRING" id="1123367.GCA_000621305_01960"/>
<gene>
    <name evidence="11" type="primary">xerD</name>
    <name evidence="14" type="ORF">C666_04815</name>
</gene>
<organism evidence="14 15">
    <name type="scientific">Thauera linaloolentis (strain DSM 12138 / JCM 21573 / CCUG 41526 / CIP 105981 / IAM 15112 / NBRC 102519 / 47Lol)</name>
    <dbReference type="NCBI Taxonomy" id="1123367"/>
    <lineage>
        <taxon>Bacteria</taxon>
        <taxon>Pseudomonadati</taxon>
        <taxon>Pseudomonadota</taxon>
        <taxon>Betaproteobacteria</taxon>
        <taxon>Rhodocyclales</taxon>
        <taxon>Zoogloeaceae</taxon>
        <taxon>Thauera</taxon>
    </lineage>
</organism>
<dbReference type="NCBIfam" id="TIGR02225">
    <property type="entry name" value="recomb_XerD"/>
    <property type="match status" value="1"/>
</dbReference>
<dbReference type="InterPro" id="IPR002104">
    <property type="entry name" value="Integrase_catalytic"/>
</dbReference>
<keyword evidence="10 11" id="KW-0131">Cell cycle</keyword>
<evidence type="ECO:0000259" key="12">
    <source>
        <dbReference type="PROSITE" id="PS51898"/>
    </source>
</evidence>
<comment type="function">
    <text evidence="11">Site-specific tyrosine recombinase, which acts by catalyzing the cutting and rejoining of the recombining DNA molecules. The XerC-XerD complex is essential to convert dimers of the bacterial chromosome into monomers to permit their segregation at cell division. It also contributes to the segregational stability of plasmids.</text>
</comment>
<dbReference type="HAMAP" id="MF_01807">
    <property type="entry name" value="Recomb_XerD"/>
    <property type="match status" value="1"/>
</dbReference>
<keyword evidence="7 11" id="KW-0229">DNA integration</keyword>
<comment type="caution">
    <text evidence="14">The sequence shown here is derived from an EMBL/GenBank/DDBJ whole genome shotgun (WGS) entry which is preliminary data.</text>
</comment>
<dbReference type="RefSeq" id="WP_004334573.1">
    <property type="nucleotide sequence ID" value="NZ_AMXE01000010.1"/>
</dbReference>
<feature type="active site" evidence="11">
    <location>
        <position position="255"/>
    </location>
</feature>
<dbReference type="PROSITE" id="PS51898">
    <property type="entry name" value="TYR_RECOMBINASE"/>
    <property type="match status" value="1"/>
</dbReference>
<dbReference type="GO" id="GO:0009037">
    <property type="term" value="F:tyrosine-based site-specific recombinase activity"/>
    <property type="evidence" value="ECO:0007669"/>
    <property type="project" value="UniProtKB-UniRule"/>
</dbReference>
<dbReference type="AlphaFoldDB" id="N6Z5Q4"/>
<proteinExistence type="inferred from homology"/>
<protein>
    <recommendedName>
        <fullName evidence="3 11">Tyrosine recombinase XerD</fullName>
    </recommendedName>
</protein>
<evidence type="ECO:0000313" key="15">
    <source>
        <dbReference type="Proteomes" id="UP000013232"/>
    </source>
</evidence>
<evidence type="ECO:0000256" key="11">
    <source>
        <dbReference type="HAMAP-Rule" id="MF_01807"/>
    </source>
</evidence>
<keyword evidence="9 11" id="KW-0233">DNA recombination</keyword>
<feature type="active site" evidence="11">
    <location>
        <position position="281"/>
    </location>
</feature>
<dbReference type="InterPro" id="IPR011010">
    <property type="entry name" value="DNA_brk_join_enz"/>
</dbReference>
<dbReference type="HAMAP" id="MF_01808">
    <property type="entry name" value="Recomb_XerC_XerD"/>
    <property type="match status" value="1"/>
</dbReference>
<dbReference type="PANTHER" id="PTHR30349:SF90">
    <property type="entry name" value="TYROSINE RECOMBINASE XERD"/>
    <property type="match status" value="1"/>
</dbReference>
<keyword evidence="4 11" id="KW-0963">Cytoplasm</keyword>
<accession>N6Z5Q4</accession>
<dbReference type="Gene3D" id="1.10.443.10">
    <property type="entry name" value="Intergrase catalytic core"/>
    <property type="match status" value="1"/>
</dbReference>
<evidence type="ECO:0000256" key="9">
    <source>
        <dbReference type="ARBA" id="ARBA00023172"/>
    </source>
</evidence>
<dbReference type="PANTHER" id="PTHR30349">
    <property type="entry name" value="PHAGE INTEGRASE-RELATED"/>
    <property type="match status" value="1"/>
</dbReference>
<dbReference type="SUPFAM" id="SSF47823">
    <property type="entry name" value="lambda integrase-like, N-terminal domain"/>
    <property type="match status" value="1"/>
</dbReference>
<dbReference type="eggNOG" id="COG4974">
    <property type="taxonomic scope" value="Bacteria"/>
</dbReference>
<comment type="similarity">
    <text evidence="2 11">Belongs to the 'phage' integrase family. XerD subfamily.</text>
</comment>
<dbReference type="InterPro" id="IPR011932">
    <property type="entry name" value="Recomb_XerD"/>
</dbReference>
<evidence type="ECO:0000256" key="6">
    <source>
        <dbReference type="ARBA" id="ARBA00022829"/>
    </source>
</evidence>
<dbReference type="InterPro" id="IPR023009">
    <property type="entry name" value="Tyrosine_recombinase_XerC/XerD"/>
</dbReference>
<evidence type="ECO:0000256" key="10">
    <source>
        <dbReference type="ARBA" id="ARBA00023306"/>
    </source>
</evidence>
<evidence type="ECO:0000259" key="13">
    <source>
        <dbReference type="PROSITE" id="PS51900"/>
    </source>
</evidence>
<dbReference type="InterPro" id="IPR004107">
    <property type="entry name" value="Integrase_SAM-like_N"/>
</dbReference>
<dbReference type="InterPro" id="IPR010998">
    <property type="entry name" value="Integrase_recombinase_N"/>
</dbReference>
<dbReference type="EMBL" id="AMXE01000010">
    <property type="protein sequence ID" value="ENO89738.1"/>
    <property type="molecule type" value="Genomic_DNA"/>
</dbReference>
<dbReference type="NCBIfam" id="NF001399">
    <property type="entry name" value="PRK00283.1"/>
    <property type="match status" value="1"/>
</dbReference>
<dbReference type="OrthoDB" id="9801717at2"/>
<dbReference type="InterPro" id="IPR044068">
    <property type="entry name" value="CB"/>
</dbReference>
<feature type="active site" evidence="11">
    <location>
        <position position="258"/>
    </location>
</feature>
<reference evidence="14 15" key="1">
    <citation type="submission" date="2012-09" db="EMBL/GenBank/DDBJ databases">
        <title>Draft Genome Sequences of 6 Strains from Genus Thauera.</title>
        <authorList>
            <person name="Liu B."/>
            <person name="Shapleigh J.P."/>
            <person name="Frostegard A.H."/>
        </authorList>
    </citation>
    <scope>NUCLEOTIDE SEQUENCE [LARGE SCALE GENOMIC DNA]</scope>
    <source>
        <strain evidence="15">47Lol / DSM 12138</strain>
    </source>
</reference>
<evidence type="ECO:0000256" key="5">
    <source>
        <dbReference type="ARBA" id="ARBA00022618"/>
    </source>
</evidence>